<dbReference type="OrthoDB" id="9784805at2"/>
<keyword evidence="1" id="KW-0472">Membrane</keyword>
<name>A0A1S1V6Z9_9FIRM</name>
<keyword evidence="1" id="KW-1133">Transmembrane helix</keyword>
<organism evidence="2 3">
    <name type="scientific">Andreesenia angusta</name>
    <dbReference type="NCBI Taxonomy" id="39480"/>
    <lineage>
        <taxon>Bacteria</taxon>
        <taxon>Bacillati</taxon>
        <taxon>Bacillota</taxon>
        <taxon>Tissierellia</taxon>
        <taxon>Tissierellales</taxon>
        <taxon>Gottschalkiaceae</taxon>
        <taxon>Andreesenia</taxon>
    </lineage>
</organism>
<feature type="transmembrane region" description="Helical" evidence="1">
    <location>
        <begin position="117"/>
        <end position="141"/>
    </location>
</feature>
<feature type="transmembrane region" description="Helical" evidence="1">
    <location>
        <begin position="222"/>
        <end position="240"/>
    </location>
</feature>
<dbReference type="InterPro" id="IPR010787">
    <property type="entry name" value="DUF1385"/>
</dbReference>
<proteinExistence type="predicted"/>
<comment type="caution">
    <text evidence="2">The sequence shown here is derived from an EMBL/GenBank/DDBJ whole genome shotgun (WGS) entry which is preliminary data.</text>
</comment>
<protein>
    <recommendedName>
        <fullName evidence="4">DUF1385 domain-containing protein</fullName>
    </recommendedName>
</protein>
<evidence type="ECO:0000313" key="2">
    <source>
        <dbReference type="EMBL" id="OHW61917.1"/>
    </source>
</evidence>
<dbReference type="EMBL" id="MKIE01000006">
    <property type="protein sequence ID" value="OHW61917.1"/>
    <property type="molecule type" value="Genomic_DNA"/>
</dbReference>
<dbReference type="PANTHER" id="PTHR42867:SF1">
    <property type="entry name" value="MEMBRANE PROTEIN-RELATED"/>
    <property type="match status" value="1"/>
</dbReference>
<sequence>MGLKIKKKPAHMTKIGGQALIEGVMMRGPKEYGIAVRKPDGEIELKKRPVDNFTTKHKLFKLPFVRGVVSLLEAMVLGMKSLMYSAEFFEDEDGEEAEKGKFEMFLERKLGDRFPDIAIYLAVAISIVLSVVVFMLIPTFVTSFFRRWIESGTALNILEGFIRVSIFLVYLFSVSKLDDIKRVFQYHGAEHKTIHCYENREELTVENVKKYPILHPRCGTSFLFNVMIVSIVVFSLFGWPSPLMRFATRIALFPLVGGIAYEINRIIGKSDSKLAYALSYPGLMIQNYATTREPDDDQIEVAIEALKLVLVEDEEADKW</sequence>
<evidence type="ECO:0008006" key="4">
    <source>
        <dbReference type="Google" id="ProtNLM"/>
    </source>
</evidence>
<accession>A0A1S1V6Z9</accession>
<evidence type="ECO:0000256" key="1">
    <source>
        <dbReference type="SAM" id="Phobius"/>
    </source>
</evidence>
<evidence type="ECO:0000313" key="3">
    <source>
        <dbReference type="Proteomes" id="UP000180254"/>
    </source>
</evidence>
<reference evidence="2 3" key="1">
    <citation type="submission" date="2016-09" db="EMBL/GenBank/DDBJ databases">
        <title>Genome sequence of Eubacterium angustum.</title>
        <authorList>
            <person name="Poehlein A."/>
            <person name="Daniel R."/>
        </authorList>
    </citation>
    <scope>NUCLEOTIDE SEQUENCE [LARGE SCALE GENOMIC DNA]</scope>
    <source>
        <strain evidence="2 3">DSM 1989</strain>
    </source>
</reference>
<dbReference type="PANTHER" id="PTHR42867">
    <property type="entry name" value="MEMBRANE PROTEIN-RELATED"/>
    <property type="match status" value="1"/>
</dbReference>
<keyword evidence="3" id="KW-1185">Reference proteome</keyword>
<feature type="transmembrane region" description="Helical" evidence="1">
    <location>
        <begin position="153"/>
        <end position="172"/>
    </location>
</feature>
<keyword evidence="1" id="KW-0812">Transmembrane</keyword>
<dbReference type="STRING" id="39480.EUAN_16800"/>
<dbReference type="Pfam" id="PF07136">
    <property type="entry name" value="DUF1385"/>
    <property type="match status" value="1"/>
</dbReference>
<dbReference type="Proteomes" id="UP000180254">
    <property type="component" value="Unassembled WGS sequence"/>
</dbReference>
<dbReference type="RefSeq" id="WP_071063573.1">
    <property type="nucleotide sequence ID" value="NZ_MKIE01000006.1"/>
</dbReference>
<gene>
    <name evidence="2" type="ORF">EUAN_16800</name>
</gene>
<dbReference type="AlphaFoldDB" id="A0A1S1V6Z9"/>